<name>W9ZK71_9EURO</name>
<dbReference type="OrthoDB" id="4160690at2759"/>
<organism evidence="3 4">
    <name type="scientific">Capronia coronata CBS 617.96</name>
    <dbReference type="NCBI Taxonomy" id="1182541"/>
    <lineage>
        <taxon>Eukaryota</taxon>
        <taxon>Fungi</taxon>
        <taxon>Dikarya</taxon>
        <taxon>Ascomycota</taxon>
        <taxon>Pezizomycotina</taxon>
        <taxon>Eurotiomycetes</taxon>
        <taxon>Chaetothyriomycetidae</taxon>
        <taxon>Chaetothyriales</taxon>
        <taxon>Herpotrichiellaceae</taxon>
        <taxon>Capronia</taxon>
    </lineage>
</organism>
<dbReference type="HOGENOM" id="CLU_1069564_0_0_1"/>
<evidence type="ECO:0000313" key="4">
    <source>
        <dbReference type="Proteomes" id="UP000019484"/>
    </source>
</evidence>
<dbReference type="STRING" id="1182541.W9ZK71"/>
<evidence type="ECO:0000256" key="1">
    <source>
        <dbReference type="SAM" id="MobiDB-lite"/>
    </source>
</evidence>
<accession>W9ZK71</accession>
<dbReference type="eggNOG" id="ENOG502SRM6">
    <property type="taxonomic scope" value="Eukaryota"/>
</dbReference>
<feature type="compositionally biased region" description="Polar residues" evidence="1">
    <location>
        <begin position="145"/>
        <end position="181"/>
    </location>
</feature>
<proteinExistence type="predicted"/>
<reference evidence="3 4" key="1">
    <citation type="submission" date="2013-03" db="EMBL/GenBank/DDBJ databases">
        <title>The Genome Sequence of Capronia coronata CBS 617.96.</title>
        <authorList>
            <consortium name="The Broad Institute Genomics Platform"/>
            <person name="Cuomo C."/>
            <person name="de Hoog S."/>
            <person name="Gorbushina A."/>
            <person name="Walker B."/>
            <person name="Young S.K."/>
            <person name="Zeng Q."/>
            <person name="Gargeya S."/>
            <person name="Fitzgerald M."/>
            <person name="Haas B."/>
            <person name="Abouelleil A."/>
            <person name="Allen A.W."/>
            <person name="Alvarado L."/>
            <person name="Arachchi H.M."/>
            <person name="Berlin A.M."/>
            <person name="Chapman S.B."/>
            <person name="Gainer-Dewar J."/>
            <person name="Goldberg J."/>
            <person name="Griggs A."/>
            <person name="Gujja S."/>
            <person name="Hansen M."/>
            <person name="Howarth C."/>
            <person name="Imamovic A."/>
            <person name="Ireland A."/>
            <person name="Larimer J."/>
            <person name="McCowan C."/>
            <person name="Murphy C."/>
            <person name="Pearson M."/>
            <person name="Poon T.W."/>
            <person name="Priest M."/>
            <person name="Roberts A."/>
            <person name="Saif S."/>
            <person name="Shea T."/>
            <person name="Sisk P."/>
            <person name="Sykes S."/>
            <person name="Wortman J."/>
            <person name="Nusbaum C."/>
            <person name="Birren B."/>
        </authorList>
    </citation>
    <scope>NUCLEOTIDE SEQUENCE [LARGE SCALE GENOMIC DNA]</scope>
    <source>
        <strain evidence="3 4">CBS 617.96</strain>
    </source>
</reference>
<evidence type="ECO:0000256" key="2">
    <source>
        <dbReference type="SAM" id="SignalP"/>
    </source>
</evidence>
<feature type="compositionally biased region" description="Low complexity" evidence="1">
    <location>
        <begin position="99"/>
        <end position="120"/>
    </location>
</feature>
<dbReference type="GeneID" id="19154912"/>
<dbReference type="AlphaFoldDB" id="W9ZK71"/>
<feature type="region of interest" description="Disordered" evidence="1">
    <location>
        <begin position="99"/>
        <end position="181"/>
    </location>
</feature>
<sequence>MRYSTVALAVAGIATVSAFEYPDFVPLHRRQEPGTPLYDCHANCGGVITQSRTENFCSSATFLSYYDACMVCALTYDIWQYYGNSVTTAGTTCGLDTTPEPAVPVETETTSSEPTTPTASDIVSVSLISDTPVTTPTDSPVATSNTDAPVTSSASETTTPGAAVSPSATTLASGVPTSSEGSTLVSSTWGAASTTEAATTIAPTLAIYTGAATFNSVDNIFMWSFGAVVAALL</sequence>
<comment type="caution">
    <text evidence="3">The sequence shown here is derived from an EMBL/GenBank/DDBJ whole genome shotgun (WGS) entry which is preliminary data.</text>
</comment>
<feature type="compositionally biased region" description="Low complexity" evidence="1">
    <location>
        <begin position="129"/>
        <end position="144"/>
    </location>
</feature>
<gene>
    <name evidence="3" type="ORF">A1O1_00002</name>
</gene>
<protein>
    <submittedName>
        <fullName evidence="3">Uncharacterized protein</fullName>
    </submittedName>
</protein>
<feature type="signal peptide" evidence="2">
    <location>
        <begin position="1"/>
        <end position="18"/>
    </location>
</feature>
<dbReference type="Proteomes" id="UP000019484">
    <property type="component" value="Unassembled WGS sequence"/>
</dbReference>
<evidence type="ECO:0000313" key="3">
    <source>
        <dbReference type="EMBL" id="EXJ94884.1"/>
    </source>
</evidence>
<feature type="chain" id="PRO_5004934264" evidence="2">
    <location>
        <begin position="19"/>
        <end position="233"/>
    </location>
</feature>
<dbReference type="RefSeq" id="XP_007719113.1">
    <property type="nucleotide sequence ID" value="XM_007720923.1"/>
</dbReference>
<keyword evidence="2" id="KW-0732">Signal</keyword>
<dbReference type="EMBL" id="AMWN01000001">
    <property type="protein sequence ID" value="EXJ94884.1"/>
    <property type="molecule type" value="Genomic_DNA"/>
</dbReference>
<keyword evidence="4" id="KW-1185">Reference proteome</keyword>